<proteinExistence type="predicted"/>
<accession>A0ACC0ANF9</accession>
<protein>
    <submittedName>
        <fullName evidence="1">Uncharacterized protein</fullName>
    </submittedName>
</protein>
<evidence type="ECO:0000313" key="2">
    <source>
        <dbReference type="Proteomes" id="UP001060085"/>
    </source>
</evidence>
<comment type="caution">
    <text evidence="1">The sequence shown here is derived from an EMBL/GenBank/DDBJ whole genome shotgun (WGS) entry which is preliminary data.</text>
</comment>
<dbReference type="EMBL" id="CM044705">
    <property type="protein sequence ID" value="KAI5661488.1"/>
    <property type="molecule type" value="Genomic_DNA"/>
</dbReference>
<keyword evidence="2" id="KW-1185">Reference proteome</keyword>
<name>A0ACC0ANF9_CATRO</name>
<gene>
    <name evidence="1" type="ORF">M9H77_20811</name>
</gene>
<sequence>MEKSEPSFVPEWLKSSGSITGSGTTTHSSSSLNSDDHAASKLSRNKPSVNISDYDSGRLSAPDRTSSSYFRRSSSSNGSAHLRSYSSFGRSQRSGRDWDKDIYESRDKDKSGFGDLKHRDYLDQLGNIYPSRFEKDGLRRSQSMISGKRGDAFPRKTLADSPGPRNDGIDGNGFLNKVVSIGSTHKAAFERDFPSLGSEERQSAPDIGRVPSPGLSTTIHGLPTSAAIGGDKWISALAEVPATVGSSGTGTSSGQQASVSSATSLALSSTSGLNMAETVAQGPPRAQTAPQLSTGTQRLEELVIKQSRQLIPVTPSMPKPSVLGSSEKVKAKAGQQQHLTSSSLISPSFRGGPVKTDVSKTSTSGKLLVLKPARERNGAAPVAKDSLSPTNVSKVANSPLAVAQPVAGLSASRGPSNNPVSPSADRKHVPTMLEKRPTLQAQSRNEFFNLVRKKSTATSTSTSLSVPDPGHGHVASPPTPCKAGEPETLSAPAAPQGRDVPLTDSPKECESLEGKSSLTCNSDSSGRDSYPKNGRNHTSGNPIFSEEEEAAFLRSLGWEENADEDGLTEEEIGAFLTKHLNSKLSLKLFQGVETRCLLTGAVSSGLSSSDAKLES</sequence>
<reference evidence="2" key="1">
    <citation type="journal article" date="2023" name="Nat. Plants">
        <title>Single-cell RNA sequencing provides a high-resolution roadmap for understanding the multicellular compartmentation of specialized metabolism.</title>
        <authorList>
            <person name="Sun S."/>
            <person name="Shen X."/>
            <person name="Li Y."/>
            <person name="Li Y."/>
            <person name="Wang S."/>
            <person name="Li R."/>
            <person name="Zhang H."/>
            <person name="Shen G."/>
            <person name="Guo B."/>
            <person name="Wei J."/>
            <person name="Xu J."/>
            <person name="St-Pierre B."/>
            <person name="Chen S."/>
            <person name="Sun C."/>
        </authorList>
    </citation>
    <scope>NUCLEOTIDE SEQUENCE [LARGE SCALE GENOMIC DNA]</scope>
</reference>
<evidence type="ECO:0000313" key="1">
    <source>
        <dbReference type="EMBL" id="KAI5661488.1"/>
    </source>
</evidence>
<organism evidence="1 2">
    <name type="scientific">Catharanthus roseus</name>
    <name type="common">Madagascar periwinkle</name>
    <name type="synonym">Vinca rosea</name>
    <dbReference type="NCBI Taxonomy" id="4058"/>
    <lineage>
        <taxon>Eukaryota</taxon>
        <taxon>Viridiplantae</taxon>
        <taxon>Streptophyta</taxon>
        <taxon>Embryophyta</taxon>
        <taxon>Tracheophyta</taxon>
        <taxon>Spermatophyta</taxon>
        <taxon>Magnoliopsida</taxon>
        <taxon>eudicotyledons</taxon>
        <taxon>Gunneridae</taxon>
        <taxon>Pentapetalae</taxon>
        <taxon>asterids</taxon>
        <taxon>lamiids</taxon>
        <taxon>Gentianales</taxon>
        <taxon>Apocynaceae</taxon>
        <taxon>Rauvolfioideae</taxon>
        <taxon>Vinceae</taxon>
        <taxon>Catharanthinae</taxon>
        <taxon>Catharanthus</taxon>
    </lineage>
</organism>
<dbReference type="Proteomes" id="UP001060085">
    <property type="component" value="Linkage Group LG05"/>
</dbReference>